<sequence length="936" mass="103494">MNQTGSNKVLYASELTPLANSLQSVATSVSIDPIPSFQEMLDSNPEPYPYEKSFDEAKDDPIVVLHSSGSTGLPKPITWTHGSIAAHDNDHNLPVPAGREKMDSTVFNVHGEGRLYVMLPFFHLGGFIFYIDHAILNTITLVLGPPLVPPDAALFKDIARQVKLRGIMTVPALLEELLHDSAGIELLKSLEFVSCAGAPLSTAAGDRIKDIVKLFIFIGSTETFPLPELSKSPDDWEYHEFNPNFKHEMQPFDPDIGTYELVIFADDSNKDAAPFYHNLPGVNPYYTKDLFTRHPTKLHLFKYYGRKDDILVLDNGEKVNPIPLEQHVQGHPAVKGALVIGNGRIQPALLVEPRETLLEAAERADYLEMLWPRIKESNAYVPGQGRITQDKVVCALPEKPFIRAGKGTVIRKATEAAYKDEIEQLYSNVSFRDQGQMLSIGLEPTLKAFYEPTKIISFLRQILSVSFSPATTVGENEDLFAHGLDSLQTLEIVANLKRNLQGLTSNPVSWISPRTIFRNSTLADLCSLLAKFLNDGVVPSENSQAYRSIAVDDAVARHVANLPSKRARAPFVNTETHTVALIGSTGYLGSYFVATLLRDPKVLRVYCLNRSSDAQERQTKTLESLDKTPSPLFSKLTYLEIELGSPLLGLSPERYDLLANEVDVIIYNSWRLDFGLAVRSFESFLKATRDLVELSATSRRNMRVVFISSMASVGELALVPEAPVEDALASLNTGYGQSKLAAERILVTANRQCGIPVSVIRIGQVGGPSQNAAGAGAWADQPWISALIQTSKALGYFPSPVTPVDWIAVDTVADMLRAFSLQPAEEEPQIFNVTVPSEKEQPWDLLFDALHELKGTPEMKKITLRDWVKKLRDIPDSSPQDATRFPALKLLDFYETLDGGTGSPTYATDRAREVSGIEIPAVDRELLVSWLKSWNL</sequence>
<organism evidence="1 2">
    <name type="scientific">Hypoxylon rubiginosum</name>
    <dbReference type="NCBI Taxonomy" id="110542"/>
    <lineage>
        <taxon>Eukaryota</taxon>
        <taxon>Fungi</taxon>
        <taxon>Dikarya</taxon>
        <taxon>Ascomycota</taxon>
        <taxon>Pezizomycotina</taxon>
        <taxon>Sordariomycetes</taxon>
        <taxon>Xylariomycetidae</taxon>
        <taxon>Xylariales</taxon>
        <taxon>Hypoxylaceae</taxon>
        <taxon>Hypoxylon</taxon>
    </lineage>
</organism>
<reference evidence="1 2" key="1">
    <citation type="journal article" date="2022" name="New Phytol.">
        <title>Ecological generalism drives hyperdiversity of secondary metabolite gene clusters in xylarialean endophytes.</title>
        <authorList>
            <person name="Franco M.E.E."/>
            <person name="Wisecaver J.H."/>
            <person name="Arnold A.E."/>
            <person name="Ju Y.M."/>
            <person name="Slot J.C."/>
            <person name="Ahrendt S."/>
            <person name="Moore L.P."/>
            <person name="Eastman K.E."/>
            <person name="Scott K."/>
            <person name="Konkel Z."/>
            <person name="Mondo S.J."/>
            <person name="Kuo A."/>
            <person name="Hayes R.D."/>
            <person name="Haridas S."/>
            <person name="Andreopoulos B."/>
            <person name="Riley R."/>
            <person name="LaButti K."/>
            <person name="Pangilinan J."/>
            <person name="Lipzen A."/>
            <person name="Amirebrahimi M."/>
            <person name="Yan J."/>
            <person name="Adam C."/>
            <person name="Keymanesh K."/>
            <person name="Ng V."/>
            <person name="Louie K."/>
            <person name="Northen T."/>
            <person name="Drula E."/>
            <person name="Henrissat B."/>
            <person name="Hsieh H.M."/>
            <person name="Youens-Clark K."/>
            <person name="Lutzoni F."/>
            <person name="Miadlikowska J."/>
            <person name="Eastwood D.C."/>
            <person name="Hamelin R.C."/>
            <person name="Grigoriev I.V."/>
            <person name="U'Ren J.M."/>
        </authorList>
    </citation>
    <scope>NUCLEOTIDE SEQUENCE [LARGE SCALE GENOMIC DNA]</scope>
    <source>
        <strain evidence="1 2">CBS 119005</strain>
    </source>
</reference>
<keyword evidence="2" id="KW-1185">Reference proteome</keyword>
<dbReference type="EMBL" id="MU393747">
    <property type="protein sequence ID" value="KAI4858513.1"/>
    <property type="molecule type" value="Genomic_DNA"/>
</dbReference>
<evidence type="ECO:0000313" key="2">
    <source>
        <dbReference type="Proteomes" id="UP001497700"/>
    </source>
</evidence>
<name>A0ACB9YH88_9PEZI</name>
<gene>
    <name evidence="1" type="ORF">F4820DRAFT_233639</name>
</gene>
<comment type="caution">
    <text evidence="1">The sequence shown here is derived from an EMBL/GenBank/DDBJ whole genome shotgun (WGS) entry which is preliminary data.</text>
</comment>
<accession>A0ACB9YH88</accession>
<proteinExistence type="predicted"/>
<dbReference type="Proteomes" id="UP001497700">
    <property type="component" value="Unassembled WGS sequence"/>
</dbReference>
<protein>
    <submittedName>
        <fullName evidence="1">Acetyl-CoA synthetase-like protein</fullName>
    </submittedName>
</protein>
<evidence type="ECO:0000313" key="1">
    <source>
        <dbReference type="EMBL" id="KAI4858513.1"/>
    </source>
</evidence>